<dbReference type="Gene3D" id="2.60.120.1040">
    <property type="entry name" value="ZPR1, A/B domain"/>
    <property type="match status" value="2"/>
</dbReference>
<gene>
    <name evidence="6" type="ORF">EHAR0213_LOCUS1551</name>
</gene>
<name>A0A7S3N2D2_9SPIT</name>
<dbReference type="EMBL" id="HBII01003386">
    <property type="protein sequence ID" value="CAE0342644.1"/>
    <property type="molecule type" value="Transcribed_RNA"/>
</dbReference>
<protein>
    <recommendedName>
        <fullName evidence="5">Zinc finger ZPR1-type domain-containing protein</fullName>
    </recommendedName>
</protein>
<dbReference type="InterPro" id="IPR042452">
    <property type="entry name" value="ZPR1_Znf1/2"/>
</dbReference>
<dbReference type="Pfam" id="PF22794">
    <property type="entry name" value="jr-ZPR1"/>
    <property type="match status" value="2"/>
</dbReference>
<sequence>MKLDEYIEKLERMCDGKDMPYHFLIDDPSGNSYVQNPHAPARDVYVTTKNYVRTRQDLADMGFVDPDSIGAEYEHEERKDVDESAEHKEIKKSDFTNEDVDKMFKLASKWSGEKKPEETKEVEEVKEVFSAGFDYTKSIDDQSKEVGNINNEAFCIPLQCYQCGSQGMQKSCTSHIPHFKEIIIMAFNCDFCGYRSVEIKQGGGIAEKGRKVILKVKNEDDMSRDLYKGDNCSVDIPELDLHLVPGSLGGIYTTVEGLLGKIHDKLEEVNPFSAGDSSMDEKFRAFLKKLKEFEEGKSEFTLILDDPISNCYIYSSLYPDPDPQIEVIDYERTEEQNDDMGITDMKVD</sequence>
<evidence type="ECO:0000313" key="6">
    <source>
        <dbReference type="EMBL" id="CAE0342644.1"/>
    </source>
</evidence>
<dbReference type="Pfam" id="PF03367">
    <property type="entry name" value="Zn_ribbon_ZPR1"/>
    <property type="match status" value="1"/>
</dbReference>
<dbReference type="Gene3D" id="2.20.25.420">
    <property type="entry name" value="ZPR1, zinc finger domain"/>
    <property type="match status" value="1"/>
</dbReference>
<dbReference type="SMART" id="SM00709">
    <property type="entry name" value="Zpr1"/>
    <property type="match status" value="1"/>
</dbReference>
<dbReference type="NCBIfam" id="TIGR00310">
    <property type="entry name" value="ZPR1_znf"/>
    <property type="match status" value="1"/>
</dbReference>
<dbReference type="InterPro" id="IPR056180">
    <property type="entry name" value="ZPR1_jr_dom"/>
</dbReference>
<dbReference type="InterPro" id="IPR040141">
    <property type="entry name" value="ZPR1"/>
</dbReference>
<evidence type="ECO:0000256" key="3">
    <source>
        <dbReference type="ARBA" id="ARBA00022771"/>
    </source>
</evidence>
<keyword evidence="3" id="KW-0863">Zinc-finger</keyword>
<dbReference type="GO" id="GO:0005634">
    <property type="term" value="C:nucleus"/>
    <property type="evidence" value="ECO:0007669"/>
    <property type="project" value="TreeGrafter"/>
</dbReference>
<dbReference type="InterPro" id="IPR042451">
    <property type="entry name" value="ZPR1_A/B_dom"/>
</dbReference>
<feature type="domain" description="Zinc finger ZPR1-type" evidence="5">
    <location>
        <begin position="158"/>
        <end position="315"/>
    </location>
</feature>
<proteinExistence type="inferred from homology"/>
<dbReference type="AlphaFoldDB" id="A0A7S3N2D2"/>
<dbReference type="InterPro" id="IPR004457">
    <property type="entry name" value="Znf_ZPR1"/>
</dbReference>
<evidence type="ECO:0000256" key="2">
    <source>
        <dbReference type="ARBA" id="ARBA00022723"/>
    </source>
</evidence>
<comment type="similarity">
    <text evidence="1">Belongs to the ZPR1 family.</text>
</comment>
<dbReference type="FunFam" id="2.60.120.1040:FF:000006">
    <property type="entry name" value="Zinc finger protein zpr1"/>
    <property type="match status" value="1"/>
</dbReference>
<dbReference type="GO" id="GO:0008270">
    <property type="term" value="F:zinc ion binding"/>
    <property type="evidence" value="ECO:0007669"/>
    <property type="project" value="UniProtKB-KW"/>
</dbReference>
<organism evidence="6">
    <name type="scientific">Euplotes harpa</name>
    <dbReference type="NCBI Taxonomy" id="151035"/>
    <lineage>
        <taxon>Eukaryota</taxon>
        <taxon>Sar</taxon>
        <taxon>Alveolata</taxon>
        <taxon>Ciliophora</taxon>
        <taxon>Intramacronucleata</taxon>
        <taxon>Spirotrichea</taxon>
        <taxon>Hypotrichia</taxon>
        <taxon>Euplotida</taxon>
        <taxon>Euplotidae</taxon>
        <taxon>Euplotes</taxon>
    </lineage>
</organism>
<accession>A0A7S3N2D2</accession>
<dbReference type="PANTHER" id="PTHR10876:SF0">
    <property type="entry name" value="ZINC FINGER PROTEIN ZPR1"/>
    <property type="match status" value="1"/>
</dbReference>
<evidence type="ECO:0000256" key="1">
    <source>
        <dbReference type="ARBA" id="ARBA00008354"/>
    </source>
</evidence>
<keyword evidence="2" id="KW-0479">Metal-binding</keyword>
<evidence type="ECO:0000256" key="4">
    <source>
        <dbReference type="ARBA" id="ARBA00022833"/>
    </source>
</evidence>
<keyword evidence="4" id="KW-0862">Zinc</keyword>
<reference evidence="6" key="1">
    <citation type="submission" date="2021-01" db="EMBL/GenBank/DDBJ databases">
        <authorList>
            <person name="Corre E."/>
            <person name="Pelletier E."/>
            <person name="Niang G."/>
            <person name="Scheremetjew M."/>
            <person name="Finn R."/>
            <person name="Kale V."/>
            <person name="Holt S."/>
            <person name="Cochrane G."/>
            <person name="Meng A."/>
            <person name="Brown T."/>
            <person name="Cohen L."/>
        </authorList>
    </citation>
    <scope>NUCLEOTIDE SEQUENCE</scope>
    <source>
        <strain evidence="6">FSP1.4</strain>
    </source>
</reference>
<evidence type="ECO:0000259" key="5">
    <source>
        <dbReference type="SMART" id="SM00709"/>
    </source>
</evidence>
<dbReference type="PANTHER" id="PTHR10876">
    <property type="entry name" value="ZINC FINGER PROTEIN ZPR1"/>
    <property type="match status" value="1"/>
</dbReference>